<dbReference type="Proteomes" id="UP000076798">
    <property type="component" value="Unassembled WGS sequence"/>
</dbReference>
<dbReference type="PANTHER" id="PTHR23188:SF12">
    <property type="entry name" value="RNA POLYMERASE II-ASSOCIATED FACTOR 1 HOMOLOG"/>
    <property type="match status" value="1"/>
</dbReference>
<reference evidence="5 6" key="1">
    <citation type="journal article" date="2016" name="Mol. Biol. Evol.">
        <title>Comparative Genomics of Early-Diverging Mushroom-Forming Fungi Provides Insights into the Origins of Lignocellulose Decay Capabilities.</title>
        <authorList>
            <person name="Nagy L.G."/>
            <person name="Riley R."/>
            <person name="Tritt A."/>
            <person name="Adam C."/>
            <person name="Daum C."/>
            <person name="Floudas D."/>
            <person name="Sun H."/>
            <person name="Yadav J.S."/>
            <person name="Pangilinan J."/>
            <person name="Larsson K.H."/>
            <person name="Matsuura K."/>
            <person name="Barry K."/>
            <person name="Labutti K."/>
            <person name="Kuo R."/>
            <person name="Ohm R.A."/>
            <person name="Bhattacharya S.S."/>
            <person name="Shirouzu T."/>
            <person name="Yoshinaga Y."/>
            <person name="Martin F.M."/>
            <person name="Grigoriev I.V."/>
            <person name="Hibbett D.S."/>
        </authorList>
    </citation>
    <scope>NUCLEOTIDE SEQUENCE [LARGE SCALE GENOMIC DNA]</scope>
    <source>
        <strain evidence="5 6">HHB10207 ss-3</strain>
    </source>
</reference>
<dbReference type="GO" id="GO:0003682">
    <property type="term" value="F:chromatin binding"/>
    <property type="evidence" value="ECO:0007669"/>
    <property type="project" value="TreeGrafter"/>
</dbReference>
<dbReference type="EMBL" id="KV428077">
    <property type="protein sequence ID" value="KZT37758.1"/>
    <property type="molecule type" value="Genomic_DNA"/>
</dbReference>
<dbReference type="InterPro" id="IPR007133">
    <property type="entry name" value="RNA_pol_II-assoc_Paf1"/>
</dbReference>
<evidence type="ECO:0008006" key="7">
    <source>
        <dbReference type="Google" id="ProtNLM"/>
    </source>
</evidence>
<evidence type="ECO:0000313" key="6">
    <source>
        <dbReference type="Proteomes" id="UP000076798"/>
    </source>
</evidence>
<dbReference type="GO" id="GO:0016593">
    <property type="term" value="C:Cdc73/Paf1 complex"/>
    <property type="evidence" value="ECO:0007669"/>
    <property type="project" value="InterPro"/>
</dbReference>
<name>A0A166CS70_9AGAM</name>
<evidence type="ECO:0000256" key="2">
    <source>
        <dbReference type="ARBA" id="ARBA00007560"/>
    </source>
</evidence>
<comment type="subcellular location">
    <subcellularLocation>
        <location evidence="1">Nucleus</location>
    </subcellularLocation>
</comment>
<dbReference type="GO" id="GO:0006368">
    <property type="term" value="P:transcription elongation by RNA polymerase II"/>
    <property type="evidence" value="ECO:0007669"/>
    <property type="project" value="InterPro"/>
</dbReference>
<keyword evidence="6" id="KW-1185">Reference proteome</keyword>
<feature type="compositionally biased region" description="Low complexity" evidence="4">
    <location>
        <begin position="111"/>
        <end position="122"/>
    </location>
</feature>
<sequence length="404" mass="45841">MSVKKSKLDLLVRVRYTNPLPPPPCPPKLLNIPTNPQRFTKLDFTNALANETPLPMIVDAECGMPLDLAQFPSLWMENGDHTDICPDINNLPTLDPKDAWLASETAPPPSSYANSSSSYTPAKATSTTTYVPWLRRTEYISREASHRSSSNMDAKQEAPIDVSLPAQIATIEASFPPSAEPFDLSKVKYPGKPHLKPVESWDILPDAEIWANSYDLFKFSERPGDRPLDEIDPRLNCSILRPTFSEGDHYLAYYLVKVDEDVANLASQRAAEVTAPLDEPTVFHFVRDYDTVKIEQDVSNEFLLVMDDGDNAIKSTRRKRGAYYKSIERKINLKKKRVMGNSERWDAIKLTHRPFESEEIKEREETLLEVTDPHYLIRVEQDAEGEVETEDIKVDVKSPHRVEV</sequence>
<keyword evidence="3" id="KW-0539">Nucleus</keyword>
<proteinExistence type="inferred from homology"/>
<evidence type="ECO:0000256" key="3">
    <source>
        <dbReference type="ARBA" id="ARBA00023242"/>
    </source>
</evidence>
<dbReference type="OrthoDB" id="10260285at2759"/>
<evidence type="ECO:0000313" key="5">
    <source>
        <dbReference type="EMBL" id="KZT37758.1"/>
    </source>
</evidence>
<accession>A0A166CS70</accession>
<organism evidence="5 6">
    <name type="scientific">Sistotremastrum suecicum HHB10207 ss-3</name>
    <dbReference type="NCBI Taxonomy" id="1314776"/>
    <lineage>
        <taxon>Eukaryota</taxon>
        <taxon>Fungi</taxon>
        <taxon>Dikarya</taxon>
        <taxon>Basidiomycota</taxon>
        <taxon>Agaricomycotina</taxon>
        <taxon>Agaricomycetes</taxon>
        <taxon>Sistotremastrales</taxon>
        <taxon>Sistotremastraceae</taxon>
        <taxon>Sistotremastrum</taxon>
    </lineage>
</organism>
<protein>
    <recommendedName>
        <fullName evidence="7">RNA polymerase II-associated</fullName>
    </recommendedName>
</protein>
<dbReference type="AlphaFoldDB" id="A0A166CS70"/>
<dbReference type="STRING" id="1314776.A0A166CS70"/>
<dbReference type="GO" id="GO:0000993">
    <property type="term" value="F:RNA polymerase II complex binding"/>
    <property type="evidence" value="ECO:0007669"/>
    <property type="project" value="TreeGrafter"/>
</dbReference>
<evidence type="ECO:0000256" key="1">
    <source>
        <dbReference type="ARBA" id="ARBA00004123"/>
    </source>
</evidence>
<dbReference type="PANTHER" id="PTHR23188">
    <property type="entry name" value="RNA POLYMERASE II-ASSOCIATED FACTOR 1 HOMOLOG"/>
    <property type="match status" value="1"/>
</dbReference>
<dbReference type="Pfam" id="PF03985">
    <property type="entry name" value="Paf1"/>
    <property type="match status" value="1"/>
</dbReference>
<feature type="region of interest" description="Disordered" evidence="4">
    <location>
        <begin position="99"/>
        <end position="123"/>
    </location>
</feature>
<evidence type="ECO:0000256" key="4">
    <source>
        <dbReference type="SAM" id="MobiDB-lite"/>
    </source>
</evidence>
<gene>
    <name evidence="5" type="ORF">SISSUDRAFT_1048070</name>
</gene>
<comment type="similarity">
    <text evidence="2">Belongs to the PAF1 family.</text>
</comment>